<protein>
    <submittedName>
        <fullName evidence="1">Uncharacterized protein</fullName>
    </submittedName>
</protein>
<keyword evidence="2" id="KW-1185">Reference proteome</keyword>
<evidence type="ECO:0000313" key="2">
    <source>
        <dbReference type="Proteomes" id="UP001054945"/>
    </source>
</evidence>
<comment type="caution">
    <text evidence="1">The sequence shown here is derived from an EMBL/GenBank/DDBJ whole genome shotgun (WGS) entry which is preliminary data.</text>
</comment>
<proteinExistence type="predicted"/>
<evidence type="ECO:0000313" key="1">
    <source>
        <dbReference type="EMBL" id="GIY19754.1"/>
    </source>
</evidence>
<reference evidence="1 2" key="1">
    <citation type="submission" date="2021-06" db="EMBL/GenBank/DDBJ databases">
        <title>Caerostris extrusa draft genome.</title>
        <authorList>
            <person name="Kono N."/>
            <person name="Arakawa K."/>
        </authorList>
    </citation>
    <scope>NUCLEOTIDE SEQUENCE [LARGE SCALE GENOMIC DNA]</scope>
</reference>
<sequence length="85" mass="9715">MSLILKNNSWSDFTNTLSDTVPLFGERFLHSENEVISDFSIGLDCIWLESMRYGHTAYQHAGIPHLDHLCHGQFEETSGFSEYSC</sequence>
<gene>
    <name evidence="1" type="ORF">CEXT_622551</name>
</gene>
<dbReference type="Proteomes" id="UP001054945">
    <property type="component" value="Unassembled WGS sequence"/>
</dbReference>
<name>A0AAV4RFH0_CAEEX</name>
<dbReference type="EMBL" id="BPLR01007789">
    <property type="protein sequence ID" value="GIY19754.1"/>
    <property type="molecule type" value="Genomic_DNA"/>
</dbReference>
<dbReference type="AlphaFoldDB" id="A0AAV4RFH0"/>
<accession>A0AAV4RFH0</accession>
<organism evidence="1 2">
    <name type="scientific">Caerostris extrusa</name>
    <name type="common">Bark spider</name>
    <name type="synonym">Caerostris bankana</name>
    <dbReference type="NCBI Taxonomy" id="172846"/>
    <lineage>
        <taxon>Eukaryota</taxon>
        <taxon>Metazoa</taxon>
        <taxon>Ecdysozoa</taxon>
        <taxon>Arthropoda</taxon>
        <taxon>Chelicerata</taxon>
        <taxon>Arachnida</taxon>
        <taxon>Araneae</taxon>
        <taxon>Araneomorphae</taxon>
        <taxon>Entelegynae</taxon>
        <taxon>Araneoidea</taxon>
        <taxon>Araneidae</taxon>
        <taxon>Caerostris</taxon>
    </lineage>
</organism>